<proteinExistence type="predicted"/>
<sequence length="111" mass="12697">MRQRRHQRLPLERGEVDGHRLFVAVGAEEKGRGAATGVFGVAHKRRAVLARLVARAWMLNLDHLGAQVAQHLPHQRARQDPADVQHPRPFQRIQSSEHRLTLNVFSEHIRS</sequence>
<feature type="region of interest" description="Disordered" evidence="1">
    <location>
        <begin position="72"/>
        <end position="95"/>
    </location>
</feature>
<evidence type="ECO:0000256" key="1">
    <source>
        <dbReference type="SAM" id="MobiDB-lite"/>
    </source>
</evidence>
<evidence type="ECO:0000313" key="2">
    <source>
        <dbReference type="EMBL" id="MPN16687.1"/>
    </source>
</evidence>
<gene>
    <name evidence="2" type="ORF">SDC9_164032</name>
</gene>
<dbReference type="AlphaFoldDB" id="A0A645FQH9"/>
<feature type="compositionally biased region" description="Basic and acidic residues" evidence="1">
    <location>
        <begin position="77"/>
        <end position="86"/>
    </location>
</feature>
<protein>
    <submittedName>
        <fullName evidence="2">Uncharacterized protein</fullName>
    </submittedName>
</protein>
<organism evidence="2">
    <name type="scientific">bioreactor metagenome</name>
    <dbReference type="NCBI Taxonomy" id="1076179"/>
    <lineage>
        <taxon>unclassified sequences</taxon>
        <taxon>metagenomes</taxon>
        <taxon>ecological metagenomes</taxon>
    </lineage>
</organism>
<reference evidence="2" key="1">
    <citation type="submission" date="2019-08" db="EMBL/GenBank/DDBJ databases">
        <authorList>
            <person name="Kucharzyk K."/>
            <person name="Murdoch R.W."/>
            <person name="Higgins S."/>
            <person name="Loffler F."/>
        </authorList>
    </citation>
    <scope>NUCLEOTIDE SEQUENCE</scope>
</reference>
<accession>A0A645FQH9</accession>
<comment type="caution">
    <text evidence="2">The sequence shown here is derived from an EMBL/GenBank/DDBJ whole genome shotgun (WGS) entry which is preliminary data.</text>
</comment>
<name>A0A645FQH9_9ZZZZ</name>
<dbReference type="EMBL" id="VSSQ01063684">
    <property type="protein sequence ID" value="MPN16687.1"/>
    <property type="molecule type" value="Genomic_DNA"/>
</dbReference>